<reference evidence="2 3" key="1">
    <citation type="submission" date="2016-01" db="EMBL/GenBank/DDBJ databases">
        <authorList>
            <person name="Oliw E.H."/>
        </authorList>
    </citation>
    <scope>NUCLEOTIDE SEQUENCE [LARGE SCALE GENOMIC DNA]</scope>
    <source>
        <strain evidence="2 3">DNF00307</strain>
    </source>
</reference>
<comment type="caution">
    <text evidence="2">The sequence shown here is derived from an EMBL/GenBank/DDBJ whole genome shotgun (WGS) entry which is preliminary data.</text>
</comment>
<gene>
    <name evidence="2" type="ORF">HMPREF1860_01148</name>
</gene>
<dbReference type="CDD" id="cd00093">
    <property type="entry name" value="HTH_XRE"/>
    <property type="match status" value="1"/>
</dbReference>
<dbReference type="PROSITE" id="PS50943">
    <property type="entry name" value="HTH_CROC1"/>
    <property type="match status" value="1"/>
</dbReference>
<keyword evidence="2" id="KW-0238">DNA-binding</keyword>
<sequence length="108" mass="12379">MSIIKKKVKNKMKNIQTLDEIKTKYYGSIGTAKRNELENELASLRIGLKIKEARETQRLTQAQLAERVNKRRAFISKVENDGENITLKTLFDIVERGLGGKLNIEVTF</sequence>
<dbReference type="Pfam" id="PF01381">
    <property type="entry name" value="HTH_3"/>
    <property type="match status" value="1"/>
</dbReference>
<dbReference type="GO" id="GO:0003677">
    <property type="term" value="F:DNA binding"/>
    <property type="evidence" value="ECO:0007669"/>
    <property type="project" value="UniProtKB-KW"/>
</dbReference>
<evidence type="ECO:0000313" key="2">
    <source>
        <dbReference type="EMBL" id="KXB78105.1"/>
    </source>
</evidence>
<dbReference type="Proteomes" id="UP000070531">
    <property type="component" value="Unassembled WGS sequence"/>
</dbReference>
<dbReference type="SMART" id="SM00530">
    <property type="entry name" value="HTH_XRE"/>
    <property type="match status" value="1"/>
</dbReference>
<dbReference type="STRING" id="419005.HMPREF1860_01148"/>
<feature type="domain" description="HTH cro/C1-type" evidence="1">
    <location>
        <begin position="50"/>
        <end position="95"/>
    </location>
</feature>
<evidence type="ECO:0000259" key="1">
    <source>
        <dbReference type="PROSITE" id="PS50943"/>
    </source>
</evidence>
<evidence type="ECO:0000313" key="3">
    <source>
        <dbReference type="Proteomes" id="UP000070531"/>
    </source>
</evidence>
<dbReference type="PATRIC" id="fig|419005.5.peg.1153"/>
<name>A0A134BDV1_9BACT</name>
<dbReference type="Gene3D" id="1.10.260.40">
    <property type="entry name" value="lambda repressor-like DNA-binding domains"/>
    <property type="match status" value="1"/>
</dbReference>
<protein>
    <submittedName>
        <fullName evidence="2">DNA-binding helix-turn-helix protein</fullName>
    </submittedName>
</protein>
<proteinExistence type="predicted"/>
<dbReference type="EMBL" id="LSDL01000050">
    <property type="protein sequence ID" value="KXB78105.1"/>
    <property type="molecule type" value="Genomic_DNA"/>
</dbReference>
<dbReference type="SUPFAM" id="SSF47413">
    <property type="entry name" value="lambda repressor-like DNA-binding domains"/>
    <property type="match status" value="1"/>
</dbReference>
<dbReference type="InterPro" id="IPR010982">
    <property type="entry name" value="Lambda_DNA-bd_dom_sf"/>
</dbReference>
<organism evidence="2">
    <name type="scientific">Prevotella amnii</name>
    <dbReference type="NCBI Taxonomy" id="419005"/>
    <lineage>
        <taxon>Bacteria</taxon>
        <taxon>Pseudomonadati</taxon>
        <taxon>Bacteroidota</taxon>
        <taxon>Bacteroidia</taxon>
        <taxon>Bacteroidales</taxon>
        <taxon>Prevotellaceae</taxon>
        <taxon>Prevotella</taxon>
    </lineage>
</organism>
<accession>A0A134BDV1</accession>
<dbReference type="InterPro" id="IPR001387">
    <property type="entry name" value="Cro/C1-type_HTH"/>
</dbReference>
<dbReference type="AlphaFoldDB" id="A0A134BDV1"/>